<sequence>MRRKLRGDGRAAIDPDIPLRLQVECEHIAEVASRGLNNADSVGWCVQTWFSKNRKRGAHWPDSYITRAFPPSGGIDQEGNPNLRTVPCVVTDSKGRILTWYLPGIITEDRQRQIDEAIQWLASQDAGLSMRARGSFRDGQQYFSNSGQGPRAGVATYASAWPMQGHPNGPFSPSTNFKDEKKGGLEFIKRLTESTAVLGAVLAVIHPILFEAGLDSFKKFSDIGRHPSARYLLLSTGAQISTGMFVARPTSTICSTPEVAIDTGSSTYEE</sequence>
<name>A8N3Z4_COPC7</name>
<dbReference type="RefSeq" id="XP_001829603.2">
    <property type="nucleotide sequence ID" value="XM_001829551.2"/>
</dbReference>
<proteinExistence type="predicted"/>
<comment type="caution">
    <text evidence="1">The sequence shown here is derived from an EMBL/GenBank/DDBJ whole genome shotgun (WGS) entry which is preliminary data.</text>
</comment>
<dbReference type="VEuPathDB" id="FungiDB:CC1G_10133"/>
<dbReference type="InParanoid" id="A8N3Z4"/>
<gene>
    <name evidence="1" type="ORF">CC1G_10133</name>
</gene>
<dbReference type="EMBL" id="AACS02000001">
    <property type="protein sequence ID" value="EAU92247.2"/>
    <property type="molecule type" value="Genomic_DNA"/>
</dbReference>
<evidence type="ECO:0000313" key="2">
    <source>
        <dbReference type="Proteomes" id="UP000001861"/>
    </source>
</evidence>
<dbReference type="Proteomes" id="UP000001861">
    <property type="component" value="Unassembled WGS sequence"/>
</dbReference>
<accession>A8N3Z4</accession>
<dbReference type="KEGG" id="cci:CC1G_10133"/>
<evidence type="ECO:0000313" key="1">
    <source>
        <dbReference type="EMBL" id="EAU92247.2"/>
    </source>
</evidence>
<reference evidence="1 2" key="1">
    <citation type="journal article" date="2010" name="Proc. Natl. Acad. Sci. U.S.A.">
        <title>Insights into evolution of multicellular fungi from the assembled chromosomes of the mushroom Coprinopsis cinerea (Coprinus cinereus).</title>
        <authorList>
            <person name="Stajich J.E."/>
            <person name="Wilke S.K."/>
            <person name="Ahren D."/>
            <person name="Au C.H."/>
            <person name="Birren B.W."/>
            <person name="Borodovsky M."/>
            <person name="Burns C."/>
            <person name="Canback B."/>
            <person name="Casselton L.A."/>
            <person name="Cheng C.K."/>
            <person name="Deng J."/>
            <person name="Dietrich F.S."/>
            <person name="Fargo D.C."/>
            <person name="Farman M.L."/>
            <person name="Gathman A.C."/>
            <person name="Goldberg J."/>
            <person name="Guigo R."/>
            <person name="Hoegger P.J."/>
            <person name="Hooker J.B."/>
            <person name="Huggins A."/>
            <person name="James T.Y."/>
            <person name="Kamada T."/>
            <person name="Kilaru S."/>
            <person name="Kodira C."/>
            <person name="Kues U."/>
            <person name="Kupfer D."/>
            <person name="Kwan H.S."/>
            <person name="Lomsadze A."/>
            <person name="Li W."/>
            <person name="Lilly W.W."/>
            <person name="Ma L.J."/>
            <person name="Mackey A.J."/>
            <person name="Manning G."/>
            <person name="Martin F."/>
            <person name="Muraguchi H."/>
            <person name="Natvig D.O."/>
            <person name="Palmerini H."/>
            <person name="Ramesh M.A."/>
            <person name="Rehmeyer C.J."/>
            <person name="Roe B.A."/>
            <person name="Shenoy N."/>
            <person name="Stanke M."/>
            <person name="Ter-Hovhannisyan V."/>
            <person name="Tunlid A."/>
            <person name="Velagapudi R."/>
            <person name="Vision T.J."/>
            <person name="Zeng Q."/>
            <person name="Zolan M.E."/>
            <person name="Pukkila P.J."/>
        </authorList>
    </citation>
    <scope>NUCLEOTIDE SEQUENCE [LARGE SCALE GENOMIC DNA]</scope>
    <source>
        <strain evidence="2">Okayama-7 / 130 / ATCC MYA-4618 / FGSC 9003</strain>
    </source>
</reference>
<dbReference type="OrthoDB" id="3200752at2759"/>
<organism evidence="1 2">
    <name type="scientific">Coprinopsis cinerea (strain Okayama-7 / 130 / ATCC MYA-4618 / FGSC 9003)</name>
    <name type="common">Inky cap fungus</name>
    <name type="synonym">Hormographiella aspergillata</name>
    <dbReference type="NCBI Taxonomy" id="240176"/>
    <lineage>
        <taxon>Eukaryota</taxon>
        <taxon>Fungi</taxon>
        <taxon>Dikarya</taxon>
        <taxon>Basidiomycota</taxon>
        <taxon>Agaricomycotina</taxon>
        <taxon>Agaricomycetes</taxon>
        <taxon>Agaricomycetidae</taxon>
        <taxon>Agaricales</taxon>
        <taxon>Agaricineae</taxon>
        <taxon>Psathyrellaceae</taxon>
        <taxon>Coprinopsis</taxon>
    </lineage>
</organism>
<keyword evidence="2" id="KW-1185">Reference proteome</keyword>
<dbReference type="AlphaFoldDB" id="A8N3Z4"/>
<dbReference type="HOGENOM" id="CLU_1030654_0_0_1"/>
<protein>
    <submittedName>
        <fullName evidence="1">Uncharacterized protein</fullName>
    </submittedName>
</protein>
<dbReference type="GeneID" id="6006036"/>